<gene>
    <name evidence="1" type="ORF">HUE56_03685</name>
</gene>
<dbReference type="AlphaFoldDB" id="A0A6N1ADL0"/>
<keyword evidence="1" id="KW-0614">Plasmid</keyword>
<geneLocation type="plasmid" evidence="1 2">
    <name>unnamed2</name>
</geneLocation>
<proteinExistence type="predicted"/>
<dbReference type="Proteomes" id="UP000509702">
    <property type="component" value="Plasmid unnamed2"/>
</dbReference>
<accession>A0A6N1ADL0</accession>
<dbReference type="RefSeq" id="WP_149199088.1">
    <property type="nucleotide sequence ID" value="NZ_BSOV01000007.1"/>
</dbReference>
<sequence>MTQVDTRKAEQVVDDFVARLAAAGLPDGERAEVYEAALKRLMGHLIEQEGWLAEEFTAAARSLGAY</sequence>
<keyword evidence="2" id="KW-1185">Reference proteome</keyword>
<evidence type="ECO:0000313" key="1">
    <source>
        <dbReference type="EMBL" id="QKS49593.1"/>
    </source>
</evidence>
<organism evidence="1 2">
    <name type="scientific">Azospirillum oryzae</name>
    <dbReference type="NCBI Taxonomy" id="286727"/>
    <lineage>
        <taxon>Bacteria</taxon>
        <taxon>Pseudomonadati</taxon>
        <taxon>Pseudomonadota</taxon>
        <taxon>Alphaproteobacteria</taxon>
        <taxon>Rhodospirillales</taxon>
        <taxon>Azospirillaceae</taxon>
        <taxon>Azospirillum</taxon>
    </lineage>
</organism>
<name>A0A6N1ADL0_9PROT</name>
<dbReference type="EMBL" id="CP054616">
    <property type="protein sequence ID" value="QKS49593.1"/>
    <property type="molecule type" value="Genomic_DNA"/>
</dbReference>
<reference evidence="1 2" key="1">
    <citation type="submission" date="2020-06" db="EMBL/GenBank/DDBJ databases">
        <title>Complete genome of Azosprillum oryzae KACC14407.</title>
        <authorList>
            <person name="Kim M."/>
            <person name="Park Y.-J."/>
            <person name="Shin J.-H."/>
        </authorList>
    </citation>
    <scope>NUCLEOTIDE SEQUENCE [LARGE SCALE GENOMIC DNA]</scope>
    <source>
        <strain evidence="1 2">KACC 14407</strain>
        <plasmid evidence="1 2">unnamed2</plasmid>
    </source>
</reference>
<dbReference type="OrthoDB" id="7307130at2"/>
<dbReference type="KEGG" id="aoz:HUE56_03685"/>
<evidence type="ECO:0000313" key="2">
    <source>
        <dbReference type="Proteomes" id="UP000509702"/>
    </source>
</evidence>
<protein>
    <submittedName>
        <fullName evidence="1">Uncharacterized protein</fullName>
    </submittedName>
</protein>